<dbReference type="GeneID" id="33567863"/>
<keyword evidence="3" id="KW-1185">Reference proteome</keyword>
<evidence type="ECO:0000256" key="1">
    <source>
        <dbReference type="SAM" id="SignalP"/>
    </source>
</evidence>
<dbReference type="AlphaFoldDB" id="A0A1Y2G6J2"/>
<sequence length="110" mass="12094">MKLSTVIILSMAIAILLMFTPGAAGRVFTTARVYACSCLLLLCSYSSYLSIVTADCPSILNTHLLLPDPSICICLIRRMLSYTLHFIKPLSTHSRCAKPGLSPILRKTIY</sequence>
<dbReference type="InParanoid" id="A0A1Y2G6J2"/>
<comment type="caution">
    <text evidence="2">The sequence shown here is derived from an EMBL/GenBank/DDBJ whole genome shotgun (WGS) entry which is preliminary data.</text>
</comment>
<organism evidence="2 3">
    <name type="scientific">Lobosporangium transversale</name>
    <dbReference type="NCBI Taxonomy" id="64571"/>
    <lineage>
        <taxon>Eukaryota</taxon>
        <taxon>Fungi</taxon>
        <taxon>Fungi incertae sedis</taxon>
        <taxon>Mucoromycota</taxon>
        <taxon>Mortierellomycotina</taxon>
        <taxon>Mortierellomycetes</taxon>
        <taxon>Mortierellales</taxon>
        <taxon>Mortierellaceae</taxon>
        <taxon>Lobosporangium</taxon>
    </lineage>
</organism>
<dbReference type="RefSeq" id="XP_021875740.1">
    <property type="nucleotide sequence ID" value="XM_022026020.1"/>
</dbReference>
<feature type="chain" id="PRO_5013028260" evidence="1">
    <location>
        <begin position="26"/>
        <end position="110"/>
    </location>
</feature>
<reference evidence="2 3" key="1">
    <citation type="submission" date="2016-07" db="EMBL/GenBank/DDBJ databases">
        <title>Pervasive Adenine N6-methylation of Active Genes in Fungi.</title>
        <authorList>
            <consortium name="DOE Joint Genome Institute"/>
            <person name="Mondo S.J."/>
            <person name="Dannebaum R.O."/>
            <person name="Kuo R.C."/>
            <person name="Labutti K."/>
            <person name="Haridas S."/>
            <person name="Kuo A."/>
            <person name="Salamov A."/>
            <person name="Ahrendt S.R."/>
            <person name="Lipzen A."/>
            <person name="Sullivan W."/>
            <person name="Andreopoulos W.B."/>
            <person name="Clum A."/>
            <person name="Lindquist E."/>
            <person name="Daum C."/>
            <person name="Ramamoorthy G.K."/>
            <person name="Gryganskyi A."/>
            <person name="Culley D."/>
            <person name="Magnuson J.K."/>
            <person name="James T.Y."/>
            <person name="O'Malley M.A."/>
            <person name="Stajich J.E."/>
            <person name="Spatafora J.W."/>
            <person name="Visel A."/>
            <person name="Grigoriev I.V."/>
        </authorList>
    </citation>
    <scope>NUCLEOTIDE SEQUENCE [LARGE SCALE GENOMIC DNA]</scope>
    <source>
        <strain evidence="2 3">NRRL 3116</strain>
    </source>
</reference>
<evidence type="ECO:0000313" key="3">
    <source>
        <dbReference type="Proteomes" id="UP000193648"/>
    </source>
</evidence>
<gene>
    <name evidence="2" type="ORF">BCR41DRAFT_364396</name>
</gene>
<protein>
    <submittedName>
        <fullName evidence="2">Uncharacterized protein</fullName>
    </submittedName>
</protein>
<dbReference type="Proteomes" id="UP000193648">
    <property type="component" value="Unassembled WGS sequence"/>
</dbReference>
<dbReference type="EMBL" id="MCFF01000071">
    <property type="protein sequence ID" value="ORY98329.1"/>
    <property type="molecule type" value="Genomic_DNA"/>
</dbReference>
<evidence type="ECO:0000313" key="2">
    <source>
        <dbReference type="EMBL" id="ORY98329.1"/>
    </source>
</evidence>
<feature type="signal peptide" evidence="1">
    <location>
        <begin position="1"/>
        <end position="25"/>
    </location>
</feature>
<proteinExistence type="predicted"/>
<accession>A0A1Y2G6J2</accession>
<name>A0A1Y2G6J2_9FUNG</name>
<keyword evidence="1" id="KW-0732">Signal</keyword>